<accession>A0A2C9V9N1</accession>
<sequence length="66" mass="7684">MFIYIDVALMKLYFTSKDGNMKREIIVIISWNLSCCNLLPKFNIADVTCSCVFIHVDIALMKLFYL</sequence>
<name>A0A2C9V9N1_MANES</name>
<dbReference type="EMBL" id="CM004395">
    <property type="protein sequence ID" value="OAY41478.1"/>
    <property type="molecule type" value="Genomic_DNA"/>
</dbReference>
<organism evidence="1">
    <name type="scientific">Manihot esculenta</name>
    <name type="common">Cassava</name>
    <name type="synonym">Jatropha manihot</name>
    <dbReference type="NCBI Taxonomy" id="3983"/>
    <lineage>
        <taxon>Eukaryota</taxon>
        <taxon>Viridiplantae</taxon>
        <taxon>Streptophyta</taxon>
        <taxon>Embryophyta</taxon>
        <taxon>Tracheophyta</taxon>
        <taxon>Spermatophyta</taxon>
        <taxon>Magnoliopsida</taxon>
        <taxon>eudicotyledons</taxon>
        <taxon>Gunneridae</taxon>
        <taxon>Pentapetalae</taxon>
        <taxon>rosids</taxon>
        <taxon>fabids</taxon>
        <taxon>Malpighiales</taxon>
        <taxon>Euphorbiaceae</taxon>
        <taxon>Crotonoideae</taxon>
        <taxon>Manihoteae</taxon>
        <taxon>Manihot</taxon>
    </lineage>
</organism>
<proteinExistence type="predicted"/>
<gene>
    <name evidence="1" type="ORF">MANES_09G105100</name>
</gene>
<reference evidence="1" key="1">
    <citation type="submission" date="2016-02" db="EMBL/GenBank/DDBJ databases">
        <title>WGS assembly of Manihot esculenta.</title>
        <authorList>
            <person name="Bredeson J.V."/>
            <person name="Prochnik S.E."/>
            <person name="Lyons J.B."/>
            <person name="Schmutz J."/>
            <person name="Grimwood J."/>
            <person name="Vrebalov J."/>
            <person name="Bart R.S."/>
            <person name="Amuge T."/>
            <person name="Ferguson M.E."/>
            <person name="Green R."/>
            <person name="Putnam N."/>
            <person name="Stites J."/>
            <person name="Rounsley S."/>
            <person name="Rokhsar D.S."/>
        </authorList>
    </citation>
    <scope>NUCLEOTIDE SEQUENCE [LARGE SCALE GENOMIC DNA]</scope>
    <source>
        <tissue evidence="1">Leaf</tissue>
    </source>
</reference>
<dbReference type="AlphaFoldDB" id="A0A2C9V9N1"/>
<protein>
    <submittedName>
        <fullName evidence="1">Uncharacterized protein</fullName>
    </submittedName>
</protein>
<evidence type="ECO:0000313" key="1">
    <source>
        <dbReference type="EMBL" id="OAY41478.1"/>
    </source>
</evidence>